<feature type="transmembrane region" description="Helical" evidence="7">
    <location>
        <begin position="358"/>
        <end position="382"/>
    </location>
</feature>
<accession>A0A9P7GLC7</accession>
<feature type="transmembrane region" description="Helical" evidence="7">
    <location>
        <begin position="330"/>
        <end position="346"/>
    </location>
</feature>
<sequence>MSETNIPEQRHQGATAEASQDHNGSGETRANLPQKRTPLPKLQLFIVFLIQFAEPLTATVIYPFVNQFVRDTGITGGDESKTGYYAGIVGAFNGNIGVSKSVLGEITDSTNLADVYAMMPLTWSFGATIGPIIGGLFAQPAKTWPDLFGNIFFYQYPYFLPCAVASLLAFVPAIIAFIGLKETLPSAVFKEKKRQAAAATSNNANIKTALLNDSGTDSTTYGATGSNIAGGALEELPHEVPLPFRALLTRRVLTTLMVHGFLCVVDMSCMVLQPLVYSTSVPLGGLGFSAYQIGVVMGTWGVINAVVQFTCLAPMLRKLGARKVQSMSQLSYAVVFALCPLLSYFAKRAGKADGLVWMVITIQLLFALLNYPAFASIQILILESSPNRASLGSTNGMAQAVGSIMRSIAPSLASSLYSISIQKQVLGGNMVFLFFSITALVGFRLTLLLPK</sequence>
<feature type="transmembrane region" description="Helical" evidence="7">
    <location>
        <begin position="426"/>
        <end position="449"/>
    </location>
</feature>
<evidence type="ECO:0000256" key="4">
    <source>
        <dbReference type="ARBA" id="ARBA00022989"/>
    </source>
</evidence>
<keyword evidence="9" id="KW-1185">Reference proteome</keyword>
<dbReference type="OrthoDB" id="419616at2759"/>
<protein>
    <recommendedName>
        <fullName evidence="10">Major facilitator superfamily (MFS) profile domain-containing protein</fullName>
    </recommendedName>
</protein>
<dbReference type="SUPFAM" id="SSF103473">
    <property type="entry name" value="MFS general substrate transporter"/>
    <property type="match status" value="1"/>
</dbReference>
<feature type="region of interest" description="Disordered" evidence="6">
    <location>
        <begin position="1"/>
        <end position="33"/>
    </location>
</feature>
<reference evidence="8" key="1">
    <citation type="submission" date="2021-02" db="EMBL/GenBank/DDBJ databases">
        <authorList>
            <person name="Nieuwenhuis M."/>
            <person name="Van De Peppel L.J.J."/>
        </authorList>
    </citation>
    <scope>NUCLEOTIDE SEQUENCE</scope>
    <source>
        <strain evidence="8">D49</strain>
    </source>
</reference>
<feature type="transmembrane region" description="Helical" evidence="7">
    <location>
        <begin position="252"/>
        <end position="276"/>
    </location>
</feature>
<comment type="subcellular location">
    <subcellularLocation>
        <location evidence="1">Membrane</location>
        <topology evidence="1">Multi-pass membrane protein</topology>
    </subcellularLocation>
</comment>
<dbReference type="PANTHER" id="PTHR23504">
    <property type="entry name" value="MAJOR FACILITATOR SUPERFAMILY DOMAIN-CONTAINING PROTEIN 10"/>
    <property type="match status" value="1"/>
</dbReference>
<dbReference type="EMBL" id="JABCKI010000395">
    <property type="protein sequence ID" value="KAG5650643.1"/>
    <property type="molecule type" value="Genomic_DNA"/>
</dbReference>
<keyword evidence="4 7" id="KW-1133">Transmembrane helix</keyword>
<dbReference type="InterPro" id="IPR036259">
    <property type="entry name" value="MFS_trans_sf"/>
</dbReference>
<feature type="transmembrane region" description="Helical" evidence="7">
    <location>
        <begin position="44"/>
        <end position="64"/>
    </location>
</feature>
<keyword evidence="3 7" id="KW-0812">Transmembrane</keyword>
<proteinExistence type="predicted"/>
<feature type="transmembrane region" description="Helical" evidence="7">
    <location>
        <begin position="115"/>
        <end position="138"/>
    </location>
</feature>
<evidence type="ECO:0000256" key="2">
    <source>
        <dbReference type="ARBA" id="ARBA00022448"/>
    </source>
</evidence>
<dbReference type="PANTHER" id="PTHR23504:SF15">
    <property type="entry name" value="MAJOR FACILITATOR SUPERFAMILY (MFS) PROFILE DOMAIN-CONTAINING PROTEIN"/>
    <property type="match status" value="1"/>
</dbReference>
<keyword evidence="5 7" id="KW-0472">Membrane</keyword>
<evidence type="ECO:0000313" key="8">
    <source>
        <dbReference type="EMBL" id="KAG5650643.1"/>
    </source>
</evidence>
<feature type="compositionally biased region" description="Polar residues" evidence="6">
    <location>
        <begin position="17"/>
        <end position="28"/>
    </location>
</feature>
<evidence type="ECO:0000256" key="5">
    <source>
        <dbReference type="ARBA" id="ARBA00023136"/>
    </source>
</evidence>
<gene>
    <name evidence="8" type="ORF">H0H81_011510</name>
</gene>
<keyword evidence="2" id="KW-0813">Transport</keyword>
<feature type="transmembrane region" description="Helical" evidence="7">
    <location>
        <begin position="84"/>
        <end position="103"/>
    </location>
</feature>
<comment type="caution">
    <text evidence="8">The sequence shown here is derived from an EMBL/GenBank/DDBJ whole genome shotgun (WGS) entry which is preliminary data.</text>
</comment>
<dbReference type="Gene3D" id="1.20.1250.20">
    <property type="entry name" value="MFS general substrate transporter like domains"/>
    <property type="match status" value="1"/>
</dbReference>
<feature type="transmembrane region" description="Helical" evidence="7">
    <location>
        <begin position="288"/>
        <end position="309"/>
    </location>
</feature>
<organism evidence="8 9">
    <name type="scientific">Sphagnurus paluster</name>
    <dbReference type="NCBI Taxonomy" id="117069"/>
    <lineage>
        <taxon>Eukaryota</taxon>
        <taxon>Fungi</taxon>
        <taxon>Dikarya</taxon>
        <taxon>Basidiomycota</taxon>
        <taxon>Agaricomycotina</taxon>
        <taxon>Agaricomycetes</taxon>
        <taxon>Agaricomycetidae</taxon>
        <taxon>Agaricales</taxon>
        <taxon>Tricholomatineae</taxon>
        <taxon>Lyophyllaceae</taxon>
        <taxon>Sphagnurus</taxon>
    </lineage>
</organism>
<evidence type="ECO:0000256" key="3">
    <source>
        <dbReference type="ARBA" id="ARBA00022692"/>
    </source>
</evidence>
<dbReference type="AlphaFoldDB" id="A0A9P7GLC7"/>
<name>A0A9P7GLC7_9AGAR</name>
<evidence type="ECO:0000256" key="6">
    <source>
        <dbReference type="SAM" id="MobiDB-lite"/>
    </source>
</evidence>
<dbReference type="GO" id="GO:0016020">
    <property type="term" value="C:membrane"/>
    <property type="evidence" value="ECO:0007669"/>
    <property type="project" value="UniProtKB-SubCell"/>
</dbReference>
<evidence type="ECO:0000313" key="9">
    <source>
        <dbReference type="Proteomes" id="UP000717328"/>
    </source>
</evidence>
<evidence type="ECO:0000256" key="1">
    <source>
        <dbReference type="ARBA" id="ARBA00004141"/>
    </source>
</evidence>
<evidence type="ECO:0008006" key="10">
    <source>
        <dbReference type="Google" id="ProtNLM"/>
    </source>
</evidence>
<evidence type="ECO:0000256" key="7">
    <source>
        <dbReference type="SAM" id="Phobius"/>
    </source>
</evidence>
<feature type="transmembrane region" description="Helical" evidence="7">
    <location>
        <begin position="158"/>
        <end position="180"/>
    </location>
</feature>
<reference evidence="8" key="2">
    <citation type="submission" date="2021-10" db="EMBL/GenBank/DDBJ databases">
        <title>Phylogenomics reveals ancestral predisposition of the termite-cultivated fungus Termitomyces towards a domesticated lifestyle.</title>
        <authorList>
            <person name="Auxier B."/>
            <person name="Grum-Grzhimaylo A."/>
            <person name="Cardenas M.E."/>
            <person name="Lodge J.D."/>
            <person name="Laessoe T."/>
            <person name="Pedersen O."/>
            <person name="Smith M.E."/>
            <person name="Kuyper T.W."/>
            <person name="Franco-Molano E.A."/>
            <person name="Baroni T.J."/>
            <person name="Aanen D.K."/>
        </authorList>
    </citation>
    <scope>NUCLEOTIDE SEQUENCE</scope>
    <source>
        <strain evidence="8">D49</strain>
    </source>
</reference>
<dbReference type="Proteomes" id="UP000717328">
    <property type="component" value="Unassembled WGS sequence"/>
</dbReference>